<dbReference type="RefSeq" id="WP_197001325.1">
    <property type="nucleotide sequence ID" value="NZ_BONS01000044.1"/>
</dbReference>
<dbReference type="SUPFAM" id="SSF53850">
    <property type="entry name" value="Periplasmic binding protein-like II"/>
    <property type="match status" value="1"/>
</dbReference>
<dbReference type="InterPro" id="IPR006059">
    <property type="entry name" value="SBP"/>
</dbReference>
<dbReference type="PANTHER" id="PTHR43649:SF14">
    <property type="entry name" value="BLR3389 PROTEIN"/>
    <property type="match status" value="1"/>
</dbReference>
<name>A0A8J7GNU7_9ACTN</name>
<accession>A0A8J7GNU7</accession>
<dbReference type="PROSITE" id="PS51257">
    <property type="entry name" value="PROKAR_LIPOPROTEIN"/>
    <property type="match status" value="1"/>
</dbReference>
<dbReference type="EMBL" id="JADOUF010000001">
    <property type="protein sequence ID" value="MBG6134041.1"/>
    <property type="molecule type" value="Genomic_DNA"/>
</dbReference>
<comment type="caution">
    <text evidence="1">The sequence shown here is derived from an EMBL/GenBank/DDBJ whole genome shotgun (WGS) entry which is preliminary data.</text>
</comment>
<dbReference type="AlphaFoldDB" id="A0A8J7GNU7"/>
<dbReference type="PANTHER" id="PTHR43649">
    <property type="entry name" value="ARABINOSE-BINDING PROTEIN-RELATED"/>
    <property type="match status" value="1"/>
</dbReference>
<organism evidence="1 2">
    <name type="scientific">Longispora fulva</name>
    <dbReference type="NCBI Taxonomy" id="619741"/>
    <lineage>
        <taxon>Bacteria</taxon>
        <taxon>Bacillati</taxon>
        <taxon>Actinomycetota</taxon>
        <taxon>Actinomycetes</taxon>
        <taxon>Micromonosporales</taxon>
        <taxon>Micromonosporaceae</taxon>
        <taxon>Longispora</taxon>
    </lineage>
</organism>
<protein>
    <submittedName>
        <fullName evidence="1">Raffinose/stachyose/melibiose transport system substrate-binding protein</fullName>
    </submittedName>
</protein>
<evidence type="ECO:0000313" key="1">
    <source>
        <dbReference type="EMBL" id="MBG6134041.1"/>
    </source>
</evidence>
<reference evidence="1" key="1">
    <citation type="submission" date="2020-11" db="EMBL/GenBank/DDBJ databases">
        <title>Sequencing the genomes of 1000 actinobacteria strains.</title>
        <authorList>
            <person name="Klenk H.-P."/>
        </authorList>
    </citation>
    <scope>NUCLEOTIDE SEQUENCE</scope>
    <source>
        <strain evidence="1">DSM 45356</strain>
    </source>
</reference>
<dbReference type="Pfam" id="PF01547">
    <property type="entry name" value="SBP_bac_1"/>
    <property type="match status" value="1"/>
</dbReference>
<gene>
    <name evidence="1" type="ORF">IW245_000235</name>
</gene>
<dbReference type="Gene3D" id="3.40.190.10">
    <property type="entry name" value="Periplasmic binding protein-like II"/>
    <property type="match status" value="1"/>
</dbReference>
<proteinExistence type="predicted"/>
<keyword evidence="2" id="KW-1185">Reference proteome</keyword>
<dbReference type="Proteomes" id="UP000622552">
    <property type="component" value="Unassembled WGS sequence"/>
</dbReference>
<dbReference type="InterPro" id="IPR050490">
    <property type="entry name" value="Bact_solute-bd_prot1"/>
</dbReference>
<evidence type="ECO:0000313" key="2">
    <source>
        <dbReference type="Proteomes" id="UP000622552"/>
    </source>
</evidence>
<sequence length="450" mass="47477">MNRSRLLRVLALTVAGVVGLGGLGACGDSGGVGGGKNADQATTKDGEKVTLRYWTWFPPEATLRATIAAFERDNPTIKIELRIFEAADYQKQLPLALNGGENLDVVGVQVSAMTNSVREQLRPVSEWEKNLPAGWHDKLAAGPVKQAETSAKDGKLYTIPMGSLGSAVMLYNAAMLADLGIAVPKTADELAAAAAKVRAAKPDVTPVVFSGEPYWQEEMLFTIAGQSSPTLSDDVFAGRKAWNSPEMVMALTQYKSLFDKGIVGTDVLSLKGGRPAELFTGGKAAFYVDGSWQSSMLSESYRKANKIELADVGAAAFPVVAGGKPAARAFAEGGLGIPKKSTHVAQAAKFVEYMTMGKGVDSWGKDLVLVPTAKSYTADGSVLTSKAARDGYAAITTVINTAGSARDSNQSFLNQVEGNAILDVLRGQSTPQAAADKLQAEWTSGRYTAK</sequence>